<reference evidence="2" key="2">
    <citation type="journal article" date="2014" name="ISME J.">
        <title>Microbial stratification in low pH oxic and suboxic macroscopic growths along an acid mine drainage.</title>
        <authorList>
            <person name="Mendez-Garcia C."/>
            <person name="Mesa V."/>
            <person name="Sprenger R.R."/>
            <person name="Richter M."/>
            <person name="Diez M.S."/>
            <person name="Solano J."/>
            <person name="Bargiela R."/>
            <person name="Golyshina O.V."/>
            <person name="Manteca A."/>
            <person name="Ramos J.L."/>
            <person name="Gallego J.R."/>
            <person name="Llorente I."/>
            <person name="Martins Dos Santos V.A."/>
            <person name="Jensen O.N."/>
            <person name="Pelaez A.I."/>
            <person name="Sanchez J."/>
            <person name="Ferrer M."/>
        </authorList>
    </citation>
    <scope>NUCLEOTIDE SEQUENCE</scope>
</reference>
<protein>
    <submittedName>
        <fullName evidence="2">Protein containing DUF1234</fullName>
        <ecNumber evidence="2">3.-.-.-</ecNumber>
    </submittedName>
</protein>
<keyword evidence="1" id="KW-0812">Transmembrane</keyword>
<proteinExistence type="predicted"/>
<dbReference type="Pfam" id="PF06821">
    <property type="entry name" value="Ser_hydrolase"/>
    <property type="match status" value="1"/>
</dbReference>
<dbReference type="InterPro" id="IPR010662">
    <property type="entry name" value="RBBP9/YdeN"/>
</dbReference>
<accession>T1C6S7</accession>
<dbReference type="SUPFAM" id="SSF53474">
    <property type="entry name" value="alpha/beta-Hydrolases"/>
    <property type="match status" value="1"/>
</dbReference>
<name>T1C6S7_9ZZZZ</name>
<evidence type="ECO:0000313" key="2">
    <source>
        <dbReference type="EMBL" id="EQD61004.1"/>
    </source>
</evidence>
<dbReference type="Gene3D" id="3.40.50.1820">
    <property type="entry name" value="alpha/beta hydrolase"/>
    <property type="match status" value="1"/>
</dbReference>
<reference evidence="2" key="1">
    <citation type="submission" date="2013-08" db="EMBL/GenBank/DDBJ databases">
        <authorList>
            <person name="Mendez C."/>
            <person name="Richter M."/>
            <person name="Ferrer M."/>
            <person name="Sanchez J."/>
        </authorList>
    </citation>
    <scope>NUCLEOTIDE SEQUENCE</scope>
</reference>
<sequence>MLEISHEHLDFRYPPIARLAIAPGFLSLVLSMNPLVFILPGLWNSGPQHWQTQWQARHPEWKRVLQRDWATPDRAEWVETLRLNVAACRRPPVLVAHSLGCALVAHWACA</sequence>
<dbReference type="EC" id="3.-.-.-" evidence="2"/>
<keyword evidence="1" id="KW-0472">Membrane</keyword>
<keyword evidence="2" id="KW-0378">Hydrolase</keyword>
<feature type="non-terminal residue" evidence="2">
    <location>
        <position position="110"/>
    </location>
</feature>
<dbReference type="GO" id="GO:0016787">
    <property type="term" value="F:hydrolase activity"/>
    <property type="evidence" value="ECO:0007669"/>
    <property type="project" value="UniProtKB-KW"/>
</dbReference>
<dbReference type="InterPro" id="IPR029058">
    <property type="entry name" value="AB_hydrolase_fold"/>
</dbReference>
<comment type="caution">
    <text evidence="2">The sequence shown here is derived from an EMBL/GenBank/DDBJ whole genome shotgun (WGS) entry which is preliminary data.</text>
</comment>
<gene>
    <name evidence="2" type="ORF">B2A_03389</name>
</gene>
<evidence type="ECO:0000256" key="1">
    <source>
        <dbReference type="SAM" id="Phobius"/>
    </source>
</evidence>
<organism evidence="2">
    <name type="scientific">mine drainage metagenome</name>
    <dbReference type="NCBI Taxonomy" id="410659"/>
    <lineage>
        <taxon>unclassified sequences</taxon>
        <taxon>metagenomes</taxon>
        <taxon>ecological metagenomes</taxon>
    </lineage>
</organism>
<feature type="transmembrane region" description="Helical" evidence="1">
    <location>
        <begin position="20"/>
        <end position="43"/>
    </location>
</feature>
<dbReference type="EMBL" id="AUZZ01002268">
    <property type="protein sequence ID" value="EQD61004.1"/>
    <property type="molecule type" value="Genomic_DNA"/>
</dbReference>
<keyword evidence="1" id="KW-1133">Transmembrane helix</keyword>
<dbReference type="AlphaFoldDB" id="T1C6S7"/>